<dbReference type="Pfam" id="PF12349">
    <property type="entry name" value="Sterol-sensing"/>
    <property type="match status" value="1"/>
</dbReference>
<dbReference type="GO" id="GO:0016020">
    <property type="term" value="C:membrane"/>
    <property type="evidence" value="ECO:0007669"/>
    <property type="project" value="UniProtKB-SubCell"/>
</dbReference>
<keyword evidence="4 8" id="KW-0472">Membrane</keyword>
<feature type="transmembrane region" description="Helical" evidence="8">
    <location>
        <begin position="388"/>
        <end position="407"/>
    </location>
</feature>
<feature type="transmembrane region" description="Helical" evidence="8">
    <location>
        <begin position="916"/>
        <end position="936"/>
    </location>
</feature>
<dbReference type="SUPFAM" id="SSF82866">
    <property type="entry name" value="Multidrug efflux transporter AcrB transmembrane domain"/>
    <property type="match status" value="2"/>
</dbReference>
<feature type="region of interest" description="Disordered" evidence="7">
    <location>
        <begin position="39"/>
        <end position="58"/>
    </location>
</feature>
<dbReference type="InterPro" id="IPR004869">
    <property type="entry name" value="MMPL_dom"/>
</dbReference>
<gene>
    <name evidence="10" type="ORF">OMED0929_LOCUS6405</name>
</gene>
<dbReference type="InterPro" id="IPR052081">
    <property type="entry name" value="Dispatched_Hh_regulator"/>
</dbReference>
<dbReference type="InterPro" id="IPR000731">
    <property type="entry name" value="SSD"/>
</dbReference>
<feature type="transmembrane region" description="Helical" evidence="8">
    <location>
        <begin position="495"/>
        <end position="524"/>
    </location>
</feature>
<dbReference type="PANTHER" id="PTHR45951:SF3">
    <property type="entry name" value="PROTEIN DISPATCHED"/>
    <property type="match status" value="1"/>
</dbReference>
<evidence type="ECO:0000256" key="1">
    <source>
        <dbReference type="ARBA" id="ARBA00004141"/>
    </source>
</evidence>
<feature type="transmembrane region" description="Helical" evidence="8">
    <location>
        <begin position="882"/>
        <end position="910"/>
    </location>
</feature>
<dbReference type="AlphaFoldDB" id="A0A6T5Y7H1"/>
<dbReference type="PANTHER" id="PTHR45951">
    <property type="entry name" value="PROTEIN DISPATCHED-RELATED"/>
    <property type="match status" value="1"/>
</dbReference>
<dbReference type="GO" id="GO:0022857">
    <property type="term" value="F:transmembrane transporter activity"/>
    <property type="evidence" value="ECO:0007669"/>
    <property type="project" value="TreeGrafter"/>
</dbReference>
<evidence type="ECO:0000256" key="8">
    <source>
        <dbReference type="SAM" id="Phobius"/>
    </source>
</evidence>
<feature type="domain" description="SSD" evidence="9">
    <location>
        <begin position="893"/>
        <end position="1009"/>
    </location>
</feature>
<feature type="transmembrane region" description="Helical" evidence="8">
    <location>
        <begin position="587"/>
        <end position="605"/>
    </location>
</feature>
<feature type="transmembrane region" description="Helical" evidence="8">
    <location>
        <begin position="79"/>
        <end position="97"/>
    </location>
</feature>
<keyword evidence="5" id="KW-0325">Glycoprotein</keyword>
<accession>A0A6T5Y7H1</accession>
<evidence type="ECO:0000256" key="5">
    <source>
        <dbReference type="ARBA" id="ARBA00023180"/>
    </source>
</evidence>
<organism evidence="10">
    <name type="scientific">Ostreococcus mediterraneus</name>
    <dbReference type="NCBI Taxonomy" id="1486918"/>
    <lineage>
        <taxon>Eukaryota</taxon>
        <taxon>Viridiplantae</taxon>
        <taxon>Chlorophyta</taxon>
        <taxon>Mamiellophyceae</taxon>
        <taxon>Mamiellales</taxon>
        <taxon>Bathycoccaceae</taxon>
        <taxon>Ostreococcus</taxon>
    </lineage>
</organism>
<sequence>MSGGGAARELVRGMDDSFERHRGGAKRVDGVVGAGERAEVGAGAERGTREEDKGGGASRRWWRDPLSAYAEVCYAKPRLMFYVVWALLMAMTVSAVLQFKMNDSGTYDWLVGTDETVSGAYMLDAAETKAGKHLVIPTRSVKSDDQVLHFVYEAIDGNSNALTPAKIKAMLEIERTLLEHEEFGMVCILQSGSETNCDITATVNSLLTIFYDITATLDTTTNITTTTITAKSGANGVYVDSQANIDSMISLEIQSDASTALLFDSDFTTAQPKAHHVQSFYMLGVPLDGYKNPEIRREVQLFLGDRVFSEMNEKLFTRFGMKETFIRSAYQTKAIESTADGALKVMWWSLGLQRDEWSSLSSKDFSWTILCIVSVYIYTSVHTRSMLIASVAMLETIFAVPVGYFFFRVVFRVEFFQWINILVMFVILGIGADDVFVFVDAYAQSGDELREAGEPATLLPRLKHTMRRSMHAIFVTSFTTAAAFLATAFTPLLPLISFGIFAAIVLVTLFLINLFVLPPFIVIYERSFARRSWRECWRAMFWLSIEPYRDPGLELKVTTMENTIRGRRIERFFRGPYTSIMKTKMKYVILVTFSAIFSVGVYYWTRLDLPTEPEDWFPANHMYTAYKDLSAKNVFNGIGDTSSIKVSLVWGLGGLDRSGANKWDPGDLGKLYYADDFDPSTAAAQAWIMDTYEELKTASCLVSACGNNLLVGTGFDLLNILAETDSSGQIVEGFYYWLNTNGTTQYHPKTNPIVGSAFNQQLCEYHKVATIRYPSHVGFFTNDCSDSRIAPKYILMQATSSVSLPQSPKDFAEVQSAWTTYASLHSVGAPDSLGSVKATSGNIFWLFSITASTLLQNVYRGFQITFPMVFAVLLLSTRNWLIAIICTCTIGGILTSVLGLGVGAMMGWSLGSAESIASVIVVGFACDYVVHLANAYTASPSNKRDIRMQDGISQLGVSVLAGAVTTCFSGCFLALCILTFFIKFSFLVCWTIICSFFWAVLFFPAAMFAFGPENHRNELAFWRLWK</sequence>
<evidence type="ECO:0000256" key="7">
    <source>
        <dbReference type="SAM" id="MobiDB-lite"/>
    </source>
</evidence>
<name>A0A6T5Y7H1_9CHLO</name>
<evidence type="ECO:0000259" key="9">
    <source>
        <dbReference type="PROSITE" id="PS50156"/>
    </source>
</evidence>
<keyword evidence="3 8" id="KW-1133">Transmembrane helix</keyword>
<feature type="transmembrane region" description="Helical" evidence="8">
    <location>
        <begin position="957"/>
        <end position="982"/>
    </location>
</feature>
<reference evidence="10" key="1">
    <citation type="submission" date="2021-01" db="EMBL/GenBank/DDBJ databases">
        <authorList>
            <person name="Corre E."/>
            <person name="Pelletier E."/>
            <person name="Niang G."/>
            <person name="Scheremetjew M."/>
            <person name="Finn R."/>
            <person name="Kale V."/>
            <person name="Holt S."/>
            <person name="Cochrane G."/>
            <person name="Meng A."/>
            <person name="Brown T."/>
            <person name="Cohen L."/>
        </authorList>
    </citation>
    <scope>NUCLEOTIDE SEQUENCE</scope>
    <source>
        <strain evidence="10">Clade-D-RCC2572</strain>
    </source>
</reference>
<feature type="transmembrane region" description="Helical" evidence="8">
    <location>
        <begin position="470"/>
        <end position="489"/>
    </location>
</feature>
<dbReference type="InterPro" id="IPR053958">
    <property type="entry name" value="HMGCR/SNAP/NPC1-like_SSD"/>
</dbReference>
<evidence type="ECO:0000256" key="4">
    <source>
        <dbReference type="ARBA" id="ARBA00023136"/>
    </source>
</evidence>
<evidence type="ECO:0000256" key="6">
    <source>
        <dbReference type="ARBA" id="ARBA00038046"/>
    </source>
</evidence>
<dbReference type="GO" id="GO:0007224">
    <property type="term" value="P:smoothened signaling pathway"/>
    <property type="evidence" value="ECO:0007669"/>
    <property type="project" value="TreeGrafter"/>
</dbReference>
<dbReference type="EMBL" id="HBEW01007584">
    <property type="protein sequence ID" value="CAD8587358.1"/>
    <property type="molecule type" value="Transcribed_RNA"/>
</dbReference>
<proteinExistence type="inferred from homology"/>
<keyword evidence="2 8" id="KW-0812">Transmembrane</keyword>
<dbReference type="Gene3D" id="1.20.1640.10">
    <property type="entry name" value="Multidrug efflux transporter AcrB transmembrane domain"/>
    <property type="match status" value="2"/>
</dbReference>
<evidence type="ECO:0000256" key="2">
    <source>
        <dbReference type="ARBA" id="ARBA00022692"/>
    </source>
</evidence>
<evidence type="ECO:0000313" key="10">
    <source>
        <dbReference type="EMBL" id="CAD8587358.1"/>
    </source>
</evidence>
<protein>
    <recommendedName>
        <fullName evidence="9">SSD domain-containing protein</fullName>
    </recommendedName>
</protein>
<feature type="transmembrane region" description="Helical" evidence="8">
    <location>
        <begin position="988"/>
        <end position="1010"/>
    </location>
</feature>
<feature type="domain" description="SSD" evidence="9">
    <location>
        <begin position="383"/>
        <end position="523"/>
    </location>
</feature>
<feature type="transmembrane region" description="Helical" evidence="8">
    <location>
        <begin position="419"/>
        <end position="443"/>
    </location>
</feature>
<evidence type="ECO:0000256" key="3">
    <source>
        <dbReference type="ARBA" id="ARBA00022989"/>
    </source>
</evidence>
<dbReference type="PROSITE" id="PS50156">
    <property type="entry name" value="SSD"/>
    <property type="match status" value="2"/>
</dbReference>
<dbReference type="Pfam" id="PF03176">
    <property type="entry name" value="MMPL"/>
    <property type="match status" value="1"/>
</dbReference>
<comment type="subcellular location">
    <subcellularLocation>
        <location evidence="1">Membrane</location>
        <topology evidence="1">Multi-pass membrane protein</topology>
    </subcellularLocation>
</comment>
<comment type="similarity">
    <text evidence="6">Belongs to the dispatched family.</text>
</comment>